<accession>A0A940X4D0</accession>
<feature type="region of interest" description="Disordered" evidence="1">
    <location>
        <begin position="68"/>
        <end position="87"/>
    </location>
</feature>
<dbReference type="Proteomes" id="UP000673447">
    <property type="component" value="Unassembled WGS sequence"/>
</dbReference>
<name>A0A940X4D0_9GAMM</name>
<keyword evidence="2" id="KW-0812">Transmembrane</keyword>
<gene>
    <name evidence="3" type="ORF">J5837_12240</name>
</gene>
<evidence type="ECO:0000256" key="1">
    <source>
        <dbReference type="SAM" id="MobiDB-lite"/>
    </source>
</evidence>
<evidence type="ECO:0000256" key="2">
    <source>
        <dbReference type="SAM" id="Phobius"/>
    </source>
</evidence>
<keyword evidence="4" id="KW-1185">Reference proteome</keyword>
<feature type="transmembrane region" description="Helical" evidence="2">
    <location>
        <begin position="118"/>
        <end position="138"/>
    </location>
</feature>
<comment type="caution">
    <text evidence="3">The sequence shown here is derived from an EMBL/GenBank/DDBJ whole genome shotgun (WGS) entry which is preliminary data.</text>
</comment>
<feature type="transmembrane region" description="Helical" evidence="2">
    <location>
        <begin position="182"/>
        <end position="200"/>
    </location>
</feature>
<keyword evidence="2" id="KW-1133">Transmembrane helix</keyword>
<protein>
    <submittedName>
        <fullName evidence="3">Uncharacterized protein</fullName>
    </submittedName>
</protein>
<feature type="compositionally biased region" description="Gly residues" evidence="1">
    <location>
        <begin position="75"/>
        <end position="85"/>
    </location>
</feature>
<dbReference type="RefSeq" id="WP_210537060.1">
    <property type="nucleotide sequence ID" value="NZ_JAGKTC010000003.1"/>
</dbReference>
<reference evidence="3" key="1">
    <citation type="journal article" date="2016" name="Int. J. Syst. Evol. Microbiol.">
        <title>Pseudoxanthomonas helianthi sp. nov., isolated from roots of Jerusalem artichoke (Helianthus tuberosus).</title>
        <authorList>
            <person name="Kittiwongwattana C."/>
            <person name="Thawai C."/>
        </authorList>
    </citation>
    <scope>NUCLEOTIDE SEQUENCE</scope>
    <source>
        <strain evidence="3">110414</strain>
    </source>
</reference>
<feature type="transmembrane region" description="Helical" evidence="2">
    <location>
        <begin position="29"/>
        <end position="49"/>
    </location>
</feature>
<organism evidence="3 4">
    <name type="scientific">Pseudoxanthomonas helianthi</name>
    <dbReference type="NCBI Taxonomy" id="1453541"/>
    <lineage>
        <taxon>Bacteria</taxon>
        <taxon>Pseudomonadati</taxon>
        <taxon>Pseudomonadota</taxon>
        <taxon>Gammaproteobacteria</taxon>
        <taxon>Lysobacterales</taxon>
        <taxon>Lysobacteraceae</taxon>
        <taxon>Pseudoxanthomonas</taxon>
    </lineage>
</organism>
<sequence length="215" mass="22767">MSLIVAFTAGAGFLSSVLLQAAGMQRMWLRYALCIAIAYAVFISLIGLWRRWREWDLSFDLPGPEHAGNAQSWSGQGGSSGGGGASASFEGVPLASPPECADAPDLPDLPDVDIGEGIWLLPLLLIAAGMLIAVAWLIWVAPVLLAEVAVDAALSAGLYRRLRHSDAEDWLFATMRHTWKPFLLAGVCAVIIGAILGHIAPEAATLGEAVSHLSR</sequence>
<proteinExistence type="predicted"/>
<keyword evidence="2" id="KW-0472">Membrane</keyword>
<evidence type="ECO:0000313" key="3">
    <source>
        <dbReference type="EMBL" id="MBP3985176.1"/>
    </source>
</evidence>
<dbReference type="EMBL" id="JAGKTC010000003">
    <property type="protein sequence ID" value="MBP3985176.1"/>
    <property type="molecule type" value="Genomic_DNA"/>
</dbReference>
<evidence type="ECO:0000313" key="4">
    <source>
        <dbReference type="Proteomes" id="UP000673447"/>
    </source>
</evidence>
<reference evidence="3" key="2">
    <citation type="submission" date="2021-03" db="EMBL/GenBank/DDBJ databases">
        <authorList>
            <person name="Cao W."/>
        </authorList>
    </citation>
    <scope>NUCLEOTIDE SEQUENCE</scope>
    <source>
        <strain evidence="3">110414</strain>
    </source>
</reference>
<dbReference type="AlphaFoldDB" id="A0A940X4D0"/>